<proteinExistence type="predicted"/>
<feature type="non-terminal residue" evidence="2">
    <location>
        <position position="1"/>
    </location>
</feature>
<dbReference type="EMBL" id="BART01025898">
    <property type="protein sequence ID" value="GAG91041.1"/>
    <property type="molecule type" value="Genomic_DNA"/>
</dbReference>
<name>X1D3I1_9ZZZZ</name>
<dbReference type="AlphaFoldDB" id="X1D3I1"/>
<keyword evidence="1" id="KW-0812">Transmembrane</keyword>
<gene>
    <name evidence="2" type="ORF">S01H4_46359</name>
</gene>
<dbReference type="PANTHER" id="PTHR12286:SF5">
    <property type="entry name" value="SACCHAROPINE DEHYDROGENASE-LIKE OXIDOREDUCTASE"/>
    <property type="match status" value="1"/>
</dbReference>
<sequence>LMVQEAFKERHGKHASEVKLAAGEMSGAPSGGTLATMLSIVDELKADPSLRKVFGNPYALNPKGVRGPDRSDQSGVRFDKDFDMWTGPFMMAAINTRIVRRSHALNGLPWGEGFRYSEVMSTGKGTAGLSRAIALTGGIVAFMAGLALPLTRPLLERRLPSPGEGPNKETRDKGFFKTRLVALNDGQTVRGLVADQHDPGYGSTAIMLSESAVCLAFDGAELKSDGGILTPASAMGMRLVERLRKAGMTFEIQG</sequence>
<feature type="transmembrane region" description="Helical" evidence="1">
    <location>
        <begin position="132"/>
        <end position="151"/>
    </location>
</feature>
<accession>X1D3I1</accession>
<keyword evidence="1" id="KW-1133">Transmembrane helix</keyword>
<dbReference type="GO" id="GO:0009247">
    <property type="term" value="P:glycolipid biosynthetic process"/>
    <property type="evidence" value="ECO:0007669"/>
    <property type="project" value="TreeGrafter"/>
</dbReference>
<keyword evidence="1" id="KW-0472">Membrane</keyword>
<protein>
    <recommendedName>
        <fullName evidence="3">Saccharopine dehydrogenase-like C-terminal domain-containing protein</fullName>
    </recommendedName>
</protein>
<dbReference type="InterPro" id="IPR051276">
    <property type="entry name" value="Saccharopine_DH-like_oxidrdct"/>
</dbReference>
<reference evidence="2" key="1">
    <citation type="journal article" date="2014" name="Front. Microbiol.">
        <title>High frequency of phylogenetically diverse reductive dehalogenase-homologous genes in deep subseafloor sedimentary metagenomes.</title>
        <authorList>
            <person name="Kawai M."/>
            <person name="Futagami T."/>
            <person name="Toyoda A."/>
            <person name="Takaki Y."/>
            <person name="Nishi S."/>
            <person name="Hori S."/>
            <person name="Arai W."/>
            <person name="Tsubouchi T."/>
            <person name="Morono Y."/>
            <person name="Uchiyama I."/>
            <person name="Ito T."/>
            <person name="Fujiyama A."/>
            <person name="Inagaki F."/>
            <person name="Takami H."/>
        </authorList>
    </citation>
    <scope>NUCLEOTIDE SEQUENCE</scope>
    <source>
        <strain evidence="2">Expedition CK06-06</strain>
    </source>
</reference>
<comment type="caution">
    <text evidence="2">The sequence shown here is derived from an EMBL/GenBank/DDBJ whole genome shotgun (WGS) entry which is preliminary data.</text>
</comment>
<organism evidence="2">
    <name type="scientific">marine sediment metagenome</name>
    <dbReference type="NCBI Taxonomy" id="412755"/>
    <lineage>
        <taxon>unclassified sequences</taxon>
        <taxon>metagenomes</taxon>
        <taxon>ecological metagenomes</taxon>
    </lineage>
</organism>
<dbReference type="PANTHER" id="PTHR12286">
    <property type="entry name" value="SACCHAROPINE DEHYDROGENASE-LIKE OXIDOREDUCTASE"/>
    <property type="match status" value="1"/>
</dbReference>
<evidence type="ECO:0000313" key="2">
    <source>
        <dbReference type="EMBL" id="GAG91041.1"/>
    </source>
</evidence>
<evidence type="ECO:0008006" key="3">
    <source>
        <dbReference type="Google" id="ProtNLM"/>
    </source>
</evidence>
<dbReference type="GO" id="GO:0005886">
    <property type="term" value="C:plasma membrane"/>
    <property type="evidence" value="ECO:0007669"/>
    <property type="project" value="TreeGrafter"/>
</dbReference>
<evidence type="ECO:0000256" key="1">
    <source>
        <dbReference type="SAM" id="Phobius"/>
    </source>
</evidence>